<evidence type="ECO:0000313" key="10">
    <source>
        <dbReference type="Proteomes" id="UP000198893"/>
    </source>
</evidence>
<evidence type="ECO:0000256" key="4">
    <source>
        <dbReference type="ARBA" id="ARBA00022989"/>
    </source>
</evidence>
<protein>
    <submittedName>
        <fullName evidence="9">Uncharacterized protein involved in exopolysaccharide biosynthesis</fullName>
    </submittedName>
</protein>
<evidence type="ECO:0000256" key="7">
    <source>
        <dbReference type="SAM" id="Phobius"/>
    </source>
</evidence>
<evidence type="ECO:0000313" key="9">
    <source>
        <dbReference type="EMBL" id="SEO57220.1"/>
    </source>
</evidence>
<comment type="subcellular location">
    <subcellularLocation>
        <location evidence="1">Cell membrane</location>
        <topology evidence="1">Multi-pass membrane protein</topology>
    </subcellularLocation>
</comment>
<gene>
    <name evidence="9" type="ORF">SAMN04490248_10729</name>
</gene>
<keyword evidence="4 7" id="KW-1133">Transmembrane helix</keyword>
<dbReference type="STRING" id="569882.SAMN04490248_10729"/>
<evidence type="ECO:0000259" key="8">
    <source>
        <dbReference type="Pfam" id="PF02706"/>
    </source>
</evidence>
<dbReference type="EMBL" id="FODS01000007">
    <property type="protein sequence ID" value="SEO57220.1"/>
    <property type="molecule type" value="Genomic_DNA"/>
</dbReference>
<sequence length="421" mass="48100">MNRIHSFEESLNMLRRHVLLLVSVCAVGIIVSVVYALSLQRLYETSAVIQIEQPRIREPQTTSATANSATMQQLQIIEQQVMARDNLLHIAQEYDLFADRPELSEAERVVQMRQAASVRQISDPNLRWRSDLTPTAMQITARWGDPELAAAIANELVTNVLEQNRRRRAERARETLEFFESEEERVGQAIARLEGEIARFKRENAQYLPDGLSGLREERSGLRESMFELDRQILELQAGQPTPGSIMAARVTRLEEQRDLIGRRIDEIETIIQASPEVEREFNQLTRRLEKLSEQYQVITRNQAEAEMGQMLQTSQQSESFTVLERALVPEHPISPNRKRIVFIGAALSALVALVLMILLELRNPVLRSATQFERQVGIRPIVSIPIVELPGERRKRWFIWGGEAALILFVAVLILLFILG</sequence>
<evidence type="ECO:0000256" key="1">
    <source>
        <dbReference type="ARBA" id="ARBA00004651"/>
    </source>
</evidence>
<keyword evidence="6" id="KW-0175">Coiled coil</keyword>
<dbReference type="GO" id="GO:0005886">
    <property type="term" value="C:plasma membrane"/>
    <property type="evidence" value="ECO:0007669"/>
    <property type="project" value="UniProtKB-SubCell"/>
</dbReference>
<keyword evidence="10" id="KW-1185">Reference proteome</keyword>
<dbReference type="PANTHER" id="PTHR32309">
    <property type="entry name" value="TYROSINE-PROTEIN KINASE"/>
    <property type="match status" value="1"/>
</dbReference>
<keyword evidence="5 7" id="KW-0472">Membrane</keyword>
<dbReference type="OrthoDB" id="7642308at2"/>
<dbReference type="InterPro" id="IPR003856">
    <property type="entry name" value="LPS_length_determ_N"/>
</dbReference>
<dbReference type="Proteomes" id="UP000198893">
    <property type="component" value="Unassembled WGS sequence"/>
</dbReference>
<accession>A0A1H8QSL8</accession>
<evidence type="ECO:0000256" key="2">
    <source>
        <dbReference type="ARBA" id="ARBA00022475"/>
    </source>
</evidence>
<evidence type="ECO:0000256" key="5">
    <source>
        <dbReference type="ARBA" id="ARBA00023136"/>
    </source>
</evidence>
<feature type="transmembrane region" description="Helical" evidence="7">
    <location>
        <begin position="341"/>
        <end position="360"/>
    </location>
</feature>
<evidence type="ECO:0000256" key="6">
    <source>
        <dbReference type="SAM" id="Coils"/>
    </source>
</evidence>
<feature type="coiled-coil region" evidence="6">
    <location>
        <begin position="275"/>
        <end position="302"/>
    </location>
</feature>
<organism evidence="9 10">
    <name type="scientific">Salinihabitans flavidus</name>
    <dbReference type="NCBI Taxonomy" id="569882"/>
    <lineage>
        <taxon>Bacteria</taxon>
        <taxon>Pseudomonadati</taxon>
        <taxon>Pseudomonadota</taxon>
        <taxon>Alphaproteobacteria</taxon>
        <taxon>Rhodobacterales</taxon>
        <taxon>Roseobacteraceae</taxon>
        <taxon>Salinihabitans</taxon>
    </lineage>
</organism>
<keyword evidence="2" id="KW-1003">Cell membrane</keyword>
<dbReference type="AlphaFoldDB" id="A0A1H8QSL8"/>
<keyword evidence="3 7" id="KW-0812">Transmembrane</keyword>
<dbReference type="Pfam" id="PF02706">
    <property type="entry name" value="Wzz"/>
    <property type="match status" value="1"/>
</dbReference>
<feature type="transmembrane region" description="Helical" evidence="7">
    <location>
        <begin position="398"/>
        <end position="420"/>
    </location>
</feature>
<dbReference type="RefSeq" id="WP_093117203.1">
    <property type="nucleotide sequence ID" value="NZ_FODS01000007.1"/>
</dbReference>
<evidence type="ECO:0000256" key="3">
    <source>
        <dbReference type="ARBA" id="ARBA00022692"/>
    </source>
</evidence>
<dbReference type="InterPro" id="IPR050445">
    <property type="entry name" value="Bact_polysacc_biosynth/exp"/>
</dbReference>
<name>A0A1H8QSL8_9RHOB</name>
<dbReference type="PANTHER" id="PTHR32309:SF31">
    <property type="entry name" value="CAPSULAR EXOPOLYSACCHARIDE FAMILY"/>
    <property type="match status" value="1"/>
</dbReference>
<feature type="domain" description="Polysaccharide chain length determinant N-terminal" evidence="8">
    <location>
        <begin position="11"/>
        <end position="75"/>
    </location>
</feature>
<reference evidence="9 10" key="1">
    <citation type="submission" date="2016-10" db="EMBL/GenBank/DDBJ databases">
        <authorList>
            <person name="de Groot N.N."/>
        </authorList>
    </citation>
    <scope>NUCLEOTIDE SEQUENCE [LARGE SCALE GENOMIC DNA]</scope>
    <source>
        <strain evidence="9 10">DSM 27842</strain>
    </source>
</reference>
<proteinExistence type="predicted"/>